<keyword evidence="3 6" id="KW-0812">Transmembrane</keyword>
<feature type="transmembrane region" description="Helical" evidence="6">
    <location>
        <begin position="352"/>
        <end position="373"/>
    </location>
</feature>
<dbReference type="NCBIfam" id="TIGR04408">
    <property type="entry name" value="LptG_lptG"/>
    <property type="match status" value="1"/>
</dbReference>
<dbReference type="Proteomes" id="UP000321548">
    <property type="component" value="Unassembled WGS sequence"/>
</dbReference>
<keyword evidence="2" id="KW-1003">Cell membrane</keyword>
<dbReference type="AlphaFoldDB" id="A0A5C8P3Y8"/>
<evidence type="ECO:0000256" key="2">
    <source>
        <dbReference type="ARBA" id="ARBA00022475"/>
    </source>
</evidence>
<name>A0A5C8P3Y8_9BURK</name>
<feature type="transmembrane region" description="Helical" evidence="6">
    <location>
        <begin position="50"/>
        <end position="78"/>
    </location>
</feature>
<dbReference type="Pfam" id="PF03739">
    <property type="entry name" value="LptF_LptG"/>
    <property type="match status" value="1"/>
</dbReference>
<evidence type="ECO:0000256" key="3">
    <source>
        <dbReference type="ARBA" id="ARBA00022692"/>
    </source>
</evidence>
<evidence type="ECO:0000313" key="8">
    <source>
        <dbReference type="Proteomes" id="UP000321548"/>
    </source>
</evidence>
<dbReference type="RefSeq" id="WP_147702517.1">
    <property type="nucleotide sequence ID" value="NZ_VDUY01000001.1"/>
</dbReference>
<feature type="transmembrane region" description="Helical" evidence="6">
    <location>
        <begin position="324"/>
        <end position="346"/>
    </location>
</feature>
<comment type="caution">
    <text evidence="7">The sequence shown here is derived from an EMBL/GenBank/DDBJ whole genome shotgun (WGS) entry which is preliminary data.</text>
</comment>
<organism evidence="7 8">
    <name type="scientific">Zeimonas arvi</name>
    <dbReference type="NCBI Taxonomy" id="2498847"/>
    <lineage>
        <taxon>Bacteria</taxon>
        <taxon>Pseudomonadati</taxon>
        <taxon>Pseudomonadota</taxon>
        <taxon>Betaproteobacteria</taxon>
        <taxon>Burkholderiales</taxon>
        <taxon>Burkholderiaceae</taxon>
        <taxon>Zeimonas</taxon>
    </lineage>
</organism>
<evidence type="ECO:0000313" key="7">
    <source>
        <dbReference type="EMBL" id="TXL68376.1"/>
    </source>
</evidence>
<dbReference type="GO" id="GO:0055085">
    <property type="term" value="P:transmembrane transport"/>
    <property type="evidence" value="ECO:0007669"/>
    <property type="project" value="InterPro"/>
</dbReference>
<keyword evidence="4 6" id="KW-1133">Transmembrane helix</keyword>
<dbReference type="InterPro" id="IPR005495">
    <property type="entry name" value="LptG/LptF_permease"/>
</dbReference>
<dbReference type="GO" id="GO:0015920">
    <property type="term" value="P:lipopolysaccharide transport"/>
    <property type="evidence" value="ECO:0007669"/>
    <property type="project" value="TreeGrafter"/>
</dbReference>
<evidence type="ECO:0000256" key="5">
    <source>
        <dbReference type="ARBA" id="ARBA00023136"/>
    </source>
</evidence>
<feature type="transmembrane region" description="Helical" evidence="6">
    <location>
        <begin position="12"/>
        <end position="30"/>
    </location>
</feature>
<keyword evidence="8" id="KW-1185">Reference proteome</keyword>
<dbReference type="PANTHER" id="PTHR33529:SF2">
    <property type="entry name" value="LIPOPOLYSACCHARIDE EXPORT SYSTEM PERMEASE PROTEIN LPTG"/>
    <property type="match status" value="1"/>
</dbReference>
<feature type="transmembrane region" description="Helical" evidence="6">
    <location>
        <begin position="293"/>
        <end position="312"/>
    </location>
</feature>
<keyword evidence="5 6" id="KW-0472">Membrane</keyword>
<dbReference type="EMBL" id="VDUY01000001">
    <property type="protein sequence ID" value="TXL68376.1"/>
    <property type="molecule type" value="Genomic_DNA"/>
</dbReference>
<evidence type="ECO:0000256" key="1">
    <source>
        <dbReference type="ARBA" id="ARBA00004651"/>
    </source>
</evidence>
<dbReference type="InterPro" id="IPR030923">
    <property type="entry name" value="LptG"/>
</dbReference>
<dbReference type="PANTHER" id="PTHR33529">
    <property type="entry name" value="SLR0882 PROTEIN-RELATED"/>
    <property type="match status" value="1"/>
</dbReference>
<sequence>MLLVGRYLRREIVVAVAFVLVGFLALFAFFDLINELEDVGRGGYRLQHAVAFVLLGLPSHVYELMPIAALIGSIYALSQLASHSEYTAMRAAGLGRRRALGAVARVGLALAVLTALVGEVLSPPAERLGQQLRLSAIGGSVTGQFRSGLWVKDTARDQAGEVNLMRFVNIGELLPDGTLRDVRIFEFDAQMRLSRLLEARGASWGRGNGWELREVEEIRFTDVPAAGLAPAVGTRRATAPTLHWQTELRPEILGVLLVEPDRMSGLNLYSYIRHLRENAQNTSQYEIAFWKKIVYPLAVIVMMALALPFAYLQVRAGGTGYKVFAGIMLGIAFHFMNGLFSHLGLLNTWPPLLSVSIPSVVAFMLALGMLAWVDRAR</sequence>
<feature type="transmembrane region" description="Helical" evidence="6">
    <location>
        <begin position="99"/>
        <end position="118"/>
    </location>
</feature>
<protein>
    <submittedName>
        <fullName evidence="7">LPS export ABC transporter permease LptG</fullName>
    </submittedName>
</protein>
<gene>
    <name evidence="7" type="primary">lptG</name>
    <name evidence="7" type="ORF">FHP08_01425</name>
</gene>
<evidence type="ECO:0000256" key="6">
    <source>
        <dbReference type="SAM" id="Phobius"/>
    </source>
</evidence>
<dbReference type="GO" id="GO:0043190">
    <property type="term" value="C:ATP-binding cassette (ABC) transporter complex"/>
    <property type="evidence" value="ECO:0007669"/>
    <property type="project" value="InterPro"/>
</dbReference>
<dbReference type="OrthoDB" id="9776227at2"/>
<proteinExistence type="predicted"/>
<comment type="subcellular location">
    <subcellularLocation>
        <location evidence="1">Cell membrane</location>
        <topology evidence="1">Multi-pass membrane protein</topology>
    </subcellularLocation>
</comment>
<reference evidence="7 8" key="1">
    <citation type="submission" date="2019-06" db="EMBL/GenBank/DDBJ databases">
        <title>Quisquiliibacterium sp. nov., isolated from a maize field.</title>
        <authorList>
            <person name="Lin S.-Y."/>
            <person name="Tsai C.-F."/>
            <person name="Young C.-C."/>
        </authorList>
    </citation>
    <scope>NUCLEOTIDE SEQUENCE [LARGE SCALE GENOMIC DNA]</scope>
    <source>
        <strain evidence="7 8">CC-CFT501</strain>
    </source>
</reference>
<evidence type="ECO:0000256" key="4">
    <source>
        <dbReference type="ARBA" id="ARBA00022989"/>
    </source>
</evidence>
<accession>A0A5C8P3Y8</accession>